<evidence type="ECO:0000313" key="4">
    <source>
        <dbReference type="EMBL" id="KAG6012003.1"/>
    </source>
</evidence>
<feature type="transmembrane region" description="Helical" evidence="2">
    <location>
        <begin position="152"/>
        <end position="170"/>
    </location>
</feature>
<feature type="compositionally biased region" description="Polar residues" evidence="1">
    <location>
        <begin position="279"/>
        <end position="290"/>
    </location>
</feature>
<dbReference type="InterPro" id="IPR056120">
    <property type="entry name" value="DUF7703"/>
</dbReference>
<keyword evidence="5" id="KW-1185">Reference proteome</keyword>
<feature type="transmembrane region" description="Helical" evidence="2">
    <location>
        <begin position="76"/>
        <end position="95"/>
    </location>
</feature>
<keyword evidence="2" id="KW-0472">Membrane</keyword>
<dbReference type="Proteomes" id="UP000748025">
    <property type="component" value="Unassembled WGS sequence"/>
</dbReference>
<evidence type="ECO:0000259" key="3">
    <source>
        <dbReference type="Pfam" id="PF24802"/>
    </source>
</evidence>
<proteinExistence type="predicted"/>
<feature type="transmembrane region" description="Helical" evidence="2">
    <location>
        <begin position="12"/>
        <end position="35"/>
    </location>
</feature>
<feature type="transmembrane region" description="Helical" evidence="2">
    <location>
        <begin position="209"/>
        <end position="230"/>
    </location>
</feature>
<dbReference type="PANTHER" id="PTHR37013:SF4">
    <property type="entry name" value="INTEGRAL MEMBRANE PROTEIN"/>
    <property type="match status" value="1"/>
</dbReference>
<feature type="compositionally biased region" description="Polar residues" evidence="1">
    <location>
        <begin position="328"/>
        <end position="344"/>
    </location>
</feature>
<comment type="caution">
    <text evidence="4">The sequence shown here is derived from an EMBL/GenBank/DDBJ whole genome shotgun (WGS) entry which is preliminary data.</text>
</comment>
<keyword evidence="2" id="KW-0812">Transmembrane</keyword>
<evidence type="ECO:0000256" key="1">
    <source>
        <dbReference type="SAM" id="MobiDB-lite"/>
    </source>
</evidence>
<protein>
    <recommendedName>
        <fullName evidence="3">DUF7703 domain-containing protein</fullName>
    </recommendedName>
</protein>
<feature type="transmembrane region" description="Helical" evidence="2">
    <location>
        <begin position="107"/>
        <end position="132"/>
    </location>
</feature>
<evidence type="ECO:0000313" key="5">
    <source>
        <dbReference type="Proteomes" id="UP000748025"/>
    </source>
</evidence>
<dbReference type="AlphaFoldDB" id="A0A9P7NBH6"/>
<gene>
    <name evidence="4" type="ORF">E4U43_007987</name>
</gene>
<feature type="domain" description="DUF7703" evidence="3">
    <location>
        <begin position="11"/>
        <end position="178"/>
    </location>
</feature>
<feature type="region of interest" description="Disordered" evidence="1">
    <location>
        <begin position="325"/>
        <end position="344"/>
    </location>
</feature>
<feature type="transmembrane region" description="Helical" evidence="2">
    <location>
        <begin position="42"/>
        <end position="64"/>
    </location>
</feature>
<name>A0A9P7NBH6_9HYPO</name>
<accession>A0A9P7NBH6</accession>
<evidence type="ECO:0000256" key="2">
    <source>
        <dbReference type="SAM" id="Phobius"/>
    </source>
</evidence>
<dbReference type="OrthoDB" id="405906at2759"/>
<sequence>MNDITKDLPMSMTIAAFTGISWYIGVEINISLFLLFKRRRGLYFWSCALSSWGVILQPLFIILADFGVWKDAVPSIVMIYLTWLIMVIPQSWVLYSRLHLLMRTASFLGIIKFVLMFNSIVFSIPTIVIGTLAQSTNINPNLSSFNLIWDRIQLVVYFVQETSLSVLYIFQTRTYLRGRAPLREQSWSGPSTLQGNDYPRSQATDQKTVLWQLIYANGLIIALDIVLLGIQCANLFHLQGAFKPCVYGMKLKIEFVILNRLIDIIQRPLGGRIYIPSGRENTTGPSGSTTQHERDHRWWHKKSMTDPTEDHDELQLVDGVVAAGPRQSRCQSVESQTPTYQNSK</sequence>
<keyword evidence="2" id="KW-1133">Transmembrane helix</keyword>
<dbReference type="Pfam" id="PF24802">
    <property type="entry name" value="DUF7703"/>
    <property type="match status" value="1"/>
</dbReference>
<dbReference type="PANTHER" id="PTHR37013">
    <property type="entry name" value="INTEGRAL MEMBRANE PROTEIN (AFU_ORTHOLOGUE AFUA_1G05950)-RELATED"/>
    <property type="match status" value="1"/>
</dbReference>
<reference evidence="4" key="1">
    <citation type="journal article" date="2020" name="bioRxiv">
        <title>Whole genome comparisons of ergot fungi reveals the divergence and evolution of species within the genus Claviceps are the result of varying mechanisms driving genome evolution and host range expansion.</title>
        <authorList>
            <person name="Wyka S.A."/>
            <person name="Mondo S.J."/>
            <person name="Liu M."/>
            <person name="Dettman J."/>
            <person name="Nalam V."/>
            <person name="Broders K.D."/>
        </authorList>
    </citation>
    <scope>NUCLEOTIDE SEQUENCE</scope>
    <source>
        <strain evidence="4">CCC 602</strain>
    </source>
</reference>
<dbReference type="EMBL" id="SRPW01000797">
    <property type="protein sequence ID" value="KAG6012003.1"/>
    <property type="molecule type" value="Genomic_DNA"/>
</dbReference>
<organism evidence="4 5">
    <name type="scientific">Claviceps pusilla</name>
    <dbReference type="NCBI Taxonomy" id="123648"/>
    <lineage>
        <taxon>Eukaryota</taxon>
        <taxon>Fungi</taxon>
        <taxon>Dikarya</taxon>
        <taxon>Ascomycota</taxon>
        <taxon>Pezizomycotina</taxon>
        <taxon>Sordariomycetes</taxon>
        <taxon>Hypocreomycetidae</taxon>
        <taxon>Hypocreales</taxon>
        <taxon>Clavicipitaceae</taxon>
        <taxon>Claviceps</taxon>
    </lineage>
</organism>
<feature type="region of interest" description="Disordered" evidence="1">
    <location>
        <begin position="277"/>
        <end position="297"/>
    </location>
</feature>